<accession>A0ABP6SLU4</accession>
<evidence type="ECO:0000313" key="3">
    <source>
        <dbReference type="EMBL" id="GAA3379479.1"/>
    </source>
</evidence>
<feature type="region of interest" description="Disordered" evidence="1">
    <location>
        <begin position="100"/>
        <end position="142"/>
    </location>
</feature>
<comment type="caution">
    <text evidence="3">The sequence shown here is derived from an EMBL/GenBank/DDBJ whole genome shotgun (WGS) entry which is preliminary data.</text>
</comment>
<dbReference type="Pfam" id="PF01336">
    <property type="entry name" value="tRNA_anti-codon"/>
    <property type="match status" value="1"/>
</dbReference>
<dbReference type="CDD" id="cd04485">
    <property type="entry name" value="DnaE_OBF"/>
    <property type="match status" value="1"/>
</dbReference>
<dbReference type="PANTHER" id="PTHR32294">
    <property type="entry name" value="DNA POLYMERASE III SUBUNIT ALPHA"/>
    <property type="match status" value="1"/>
</dbReference>
<sequence length="142" mass="14999">MLGMYVSAHPLDGTDHILSANRDTTIVDLVASGRTKGTDRLSGLITSVQPKMTKQGNNWAIVNLADRDGTIEVLFFPAVYQLVVGALVEDAVVSVQGRINDATGHSPSSARNCRSSMCQPQSAPAPPLYGSRCPTTASTNAQ</sequence>
<protein>
    <recommendedName>
        <fullName evidence="2">OB domain-containing protein</fullName>
    </recommendedName>
</protein>
<name>A0ABP6SLU4_9ACTN</name>
<dbReference type="InterPro" id="IPR004805">
    <property type="entry name" value="DnaE2/DnaE/PolC"/>
</dbReference>
<evidence type="ECO:0000313" key="4">
    <source>
        <dbReference type="Proteomes" id="UP001499990"/>
    </source>
</evidence>
<keyword evidence="4" id="KW-1185">Reference proteome</keyword>
<proteinExistence type="predicted"/>
<dbReference type="EMBL" id="BAAAYL010000001">
    <property type="protein sequence ID" value="GAA3379479.1"/>
    <property type="molecule type" value="Genomic_DNA"/>
</dbReference>
<gene>
    <name evidence="3" type="ORF">GCM10020367_63180</name>
</gene>
<organism evidence="3 4">
    <name type="scientific">Streptomyces sannanensis</name>
    <dbReference type="NCBI Taxonomy" id="285536"/>
    <lineage>
        <taxon>Bacteria</taxon>
        <taxon>Bacillati</taxon>
        <taxon>Actinomycetota</taxon>
        <taxon>Actinomycetes</taxon>
        <taxon>Kitasatosporales</taxon>
        <taxon>Streptomycetaceae</taxon>
        <taxon>Streptomyces</taxon>
    </lineage>
</organism>
<dbReference type="PANTHER" id="PTHR32294:SF0">
    <property type="entry name" value="DNA POLYMERASE III SUBUNIT ALPHA"/>
    <property type="match status" value="1"/>
</dbReference>
<dbReference type="InterPro" id="IPR004365">
    <property type="entry name" value="NA-bd_OB_tRNA"/>
</dbReference>
<feature type="compositionally biased region" description="Polar residues" evidence="1">
    <location>
        <begin position="133"/>
        <end position="142"/>
    </location>
</feature>
<reference evidence="4" key="1">
    <citation type="journal article" date="2019" name="Int. J. Syst. Evol. Microbiol.">
        <title>The Global Catalogue of Microorganisms (GCM) 10K type strain sequencing project: providing services to taxonomists for standard genome sequencing and annotation.</title>
        <authorList>
            <consortium name="The Broad Institute Genomics Platform"/>
            <consortium name="The Broad Institute Genome Sequencing Center for Infectious Disease"/>
            <person name="Wu L."/>
            <person name="Ma J."/>
        </authorList>
    </citation>
    <scope>NUCLEOTIDE SEQUENCE [LARGE SCALE GENOMIC DNA]</scope>
    <source>
        <strain evidence="4">JCM 9651</strain>
    </source>
</reference>
<evidence type="ECO:0000259" key="2">
    <source>
        <dbReference type="Pfam" id="PF01336"/>
    </source>
</evidence>
<dbReference type="Proteomes" id="UP001499990">
    <property type="component" value="Unassembled WGS sequence"/>
</dbReference>
<feature type="domain" description="OB" evidence="2">
    <location>
        <begin position="41"/>
        <end position="100"/>
    </location>
</feature>
<evidence type="ECO:0000256" key="1">
    <source>
        <dbReference type="SAM" id="MobiDB-lite"/>
    </source>
</evidence>
<feature type="compositionally biased region" description="Polar residues" evidence="1">
    <location>
        <begin position="103"/>
        <end position="122"/>
    </location>
</feature>